<dbReference type="GO" id="GO:0003723">
    <property type="term" value="F:RNA binding"/>
    <property type="evidence" value="ECO:0007669"/>
    <property type="project" value="InterPro"/>
</dbReference>
<evidence type="ECO:0000313" key="1">
    <source>
        <dbReference type="EMBL" id="TBU03050.1"/>
    </source>
</evidence>
<sequence length="274" mass="32207">MNKNRWDSFEERIYKEKDIDNTNIDKDIINDAALPQFLLTKRKIKNKVNNYEHSKSLEVENCNFPYLVTRIRTLIELDELYGVEILKRGTLSPLKLQTETTDNLLCLEVTGKYLHNIDCAILKLKEIMKKGELALSFKSGEVRNVYNGYKNIISCKIEVGIYEIKNDFSIKEIVIFHLKRISEDLSKYRNKNTNFLEMIKFGEYTNEFVILDNLVIRLRGRYSGTIEICLDSESNDPCYLQVLATDLEYFKKGEYICKELIKKIKSEYFNIKNT</sequence>
<accession>A0A4Q9L8I4</accession>
<keyword evidence="2" id="KW-1185">Reference proteome</keyword>
<evidence type="ECO:0000313" key="2">
    <source>
        <dbReference type="Proteomes" id="UP000291404"/>
    </source>
</evidence>
<name>A0A4Q9L8I4_9MICR</name>
<protein>
    <submittedName>
        <fullName evidence="1">Uncharacterized protein</fullName>
    </submittedName>
</protein>
<dbReference type="AlphaFoldDB" id="A0A4Q9L8I4"/>
<dbReference type="Gene3D" id="3.30.1370.10">
    <property type="entry name" value="K Homology domain, type 1"/>
    <property type="match status" value="1"/>
</dbReference>
<dbReference type="EMBL" id="PITI01000996">
    <property type="protein sequence ID" value="TBU03050.1"/>
    <property type="molecule type" value="Genomic_DNA"/>
</dbReference>
<proteinExistence type="predicted"/>
<organism evidence="1 2">
    <name type="scientific">Hamiltosporidium magnivora</name>
    <dbReference type="NCBI Taxonomy" id="148818"/>
    <lineage>
        <taxon>Eukaryota</taxon>
        <taxon>Fungi</taxon>
        <taxon>Fungi incertae sedis</taxon>
        <taxon>Microsporidia</taxon>
        <taxon>Dubosqiidae</taxon>
        <taxon>Hamiltosporidium</taxon>
    </lineage>
</organism>
<dbReference type="InterPro" id="IPR036612">
    <property type="entry name" value="KH_dom_type_1_sf"/>
</dbReference>
<dbReference type="VEuPathDB" id="MicrosporidiaDB:CWI36_0996p0020"/>
<comment type="caution">
    <text evidence="1">The sequence shown here is derived from an EMBL/GenBank/DDBJ whole genome shotgun (WGS) entry which is preliminary data.</text>
</comment>
<dbReference type="VEuPathDB" id="MicrosporidiaDB:CWI39_0277p0030"/>
<dbReference type="Proteomes" id="UP000291404">
    <property type="component" value="Unassembled WGS sequence"/>
</dbReference>
<gene>
    <name evidence="1" type="ORF">CWI36_0996p0020</name>
</gene>
<reference evidence="1 2" key="1">
    <citation type="submission" date="2017-12" db="EMBL/GenBank/DDBJ databases">
        <authorList>
            <person name="Pombert J.-F."/>
            <person name="Haag K.L."/>
            <person name="Ebert D."/>
        </authorList>
    </citation>
    <scope>NUCLEOTIDE SEQUENCE [LARGE SCALE GENOMIC DNA]</scope>
    <source>
        <strain evidence="1">BE-OM-2</strain>
    </source>
</reference>